<reference evidence="1" key="1">
    <citation type="journal article" date="2014" name="Int. J. Syst. Evol. Microbiol.">
        <title>Complete genome sequence of Corynebacterium casei LMG S-19264T (=DSM 44701T), isolated from a smear-ripened cheese.</title>
        <authorList>
            <consortium name="US DOE Joint Genome Institute (JGI-PGF)"/>
            <person name="Walter F."/>
            <person name="Albersmeier A."/>
            <person name="Kalinowski J."/>
            <person name="Ruckert C."/>
        </authorList>
    </citation>
    <scope>NUCLEOTIDE SEQUENCE</scope>
    <source>
        <strain evidence="1">JCM 19831</strain>
    </source>
</reference>
<organism evidence="1 2">
    <name type="scientific">Dactylosporangium sucinum</name>
    <dbReference type="NCBI Taxonomy" id="1424081"/>
    <lineage>
        <taxon>Bacteria</taxon>
        <taxon>Bacillati</taxon>
        <taxon>Actinomycetota</taxon>
        <taxon>Actinomycetes</taxon>
        <taxon>Micromonosporales</taxon>
        <taxon>Micromonosporaceae</taxon>
        <taxon>Dactylosporangium</taxon>
    </lineage>
</organism>
<keyword evidence="2" id="KW-1185">Reference proteome</keyword>
<dbReference type="EMBL" id="BMPI01000060">
    <property type="protein sequence ID" value="GGM70246.1"/>
    <property type="molecule type" value="Genomic_DNA"/>
</dbReference>
<evidence type="ECO:0000313" key="1">
    <source>
        <dbReference type="EMBL" id="GGM70246.1"/>
    </source>
</evidence>
<comment type="caution">
    <text evidence="1">The sequence shown here is derived from an EMBL/GenBank/DDBJ whole genome shotgun (WGS) entry which is preliminary data.</text>
</comment>
<reference evidence="1" key="2">
    <citation type="submission" date="2020-09" db="EMBL/GenBank/DDBJ databases">
        <authorList>
            <person name="Sun Q."/>
            <person name="Ohkuma M."/>
        </authorList>
    </citation>
    <scope>NUCLEOTIDE SEQUENCE</scope>
    <source>
        <strain evidence="1">JCM 19831</strain>
    </source>
</reference>
<gene>
    <name evidence="1" type="ORF">GCM10007977_085090</name>
</gene>
<name>A0A917X5J1_9ACTN</name>
<accession>A0A917X5J1</accession>
<dbReference type="RefSeq" id="WP_190255751.1">
    <property type="nucleotide sequence ID" value="NZ_BMPI01000060.1"/>
</dbReference>
<dbReference type="AlphaFoldDB" id="A0A917X5J1"/>
<sequence>MAKRDRIGDFLFKIFGPATVEGAMQGWSPEAKAQWKRLQEANREKK</sequence>
<protein>
    <submittedName>
        <fullName evidence="1">Uncharacterized protein</fullName>
    </submittedName>
</protein>
<proteinExistence type="predicted"/>
<evidence type="ECO:0000313" key="2">
    <source>
        <dbReference type="Proteomes" id="UP000642070"/>
    </source>
</evidence>
<dbReference type="Proteomes" id="UP000642070">
    <property type="component" value="Unassembled WGS sequence"/>
</dbReference>